<dbReference type="EMBL" id="JARGDH010000002">
    <property type="protein sequence ID" value="KAL0275578.1"/>
    <property type="molecule type" value="Genomic_DNA"/>
</dbReference>
<keyword evidence="3" id="KW-0805">Transcription regulation</keyword>
<evidence type="ECO:0000256" key="3">
    <source>
        <dbReference type="ARBA" id="ARBA00023015"/>
    </source>
</evidence>
<evidence type="ECO:0000313" key="6">
    <source>
        <dbReference type="EMBL" id="KAL0275578.1"/>
    </source>
</evidence>
<dbReference type="Pfam" id="PF12767">
    <property type="entry name" value="SAGA-Tad1"/>
    <property type="match status" value="1"/>
</dbReference>
<dbReference type="CDD" id="cd22934">
    <property type="entry name" value="HFD_TADA1"/>
    <property type="match status" value="1"/>
</dbReference>
<reference evidence="6" key="1">
    <citation type="journal article" date="2024" name="Gigascience">
        <title>Chromosome-level genome of the poultry shaft louse Menopon gallinae provides insight into the host-switching and adaptive evolution of parasitic lice.</title>
        <authorList>
            <person name="Xu Y."/>
            <person name="Ma L."/>
            <person name="Liu S."/>
            <person name="Liang Y."/>
            <person name="Liu Q."/>
            <person name="He Z."/>
            <person name="Tian L."/>
            <person name="Duan Y."/>
            <person name="Cai W."/>
            <person name="Li H."/>
            <person name="Song F."/>
        </authorList>
    </citation>
    <scope>NUCLEOTIDE SEQUENCE</scope>
    <source>
        <strain evidence="6">Cailab_2023a</strain>
    </source>
</reference>
<organism evidence="6">
    <name type="scientific">Menopon gallinae</name>
    <name type="common">poultry shaft louse</name>
    <dbReference type="NCBI Taxonomy" id="328185"/>
    <lineage>
        <taxon>Eukaryota</taxon>
        <taxon>Metazoa</taxon>
        <taxon>Ecdysozoa</taxon>
        <taxon>Arthropoda</taxon>
        <taxon>Hexapoda</taxon>
        <taxon>Insecta</taxon>
        <taxon>Pterygota</taxon>
        <taxon>Neoptera</taxon>
        <taxon>Paraneoptera</taxon>
        <taxon>Psocodea</taxon>
        <taxon>Troctomorpha</taxon>
        <taxon>Phthiraptera</taxon>
        <taxon>Amblycera</taxon>
        <taxon>Menoponidae</taxon>
        <taxon>Menopon</taxon>
    </lineage>
</organism>
<dbReference type="GO" id="GO:0005634">
    <property type="term" value="C:nucleus"/>
    <property type="evidence" value="ECO:0007669"/>
    <property type="project" value="UniProtKB-SubCell"/>
</dbReference>
<dbReference type="GO" id="GO:0006357">
    <property type="term" value="P:regulation of transcription by RNA polymerase II"/>
    <property type="evidence" value="ECO:0007669"/>
    <property type="project" value="TreeGrafter"/>
</dbReference>
<evidence type="ECO:0000256" key="4">
    <source>
        <dbReference type="ARBA" id="ARBA00023163"/>
    </source>
</evidence>
<comment type="subcellular location">
    <subcellularLocation>
        <location evidence="1">Nucleus</location>
    </subcellularLocation>
</comment>
<dbReference type="PANTHER" id="PTHR21277:SF5">
    <property type="entry name" value="TRANSCRIPTIONAL ADAPTER 1"/>
    <property type="match status" value="1"/>
</dbReference>
<accession>A0AAW2I1F2</accession>
<keyword evidence="4" id="KW-0804">Transcription</keyword>
<keyword evidence="5" id="KW-0539">Nucleus</keyword>
<evidence type="ECO:0000256" key="1">
    <source>
        <dbReference type="ARBA" id="ARBA00004123"/>
    </source>
</evidence>
<name>A0AAW2I1F2_9NEOP</name>
<evidence type="ECO:0008006" key="7">
    <source>
        <dbReference type="Google" id="ProtNLM"/>
    </source>
</evidence>
<comment type="caution">
    <text evidence="6">The sequence shown here is derived from an EMBL/GenBank/DDBJ whole genome shotgun (WGS) entry which is preliminary data.</text>
</comment>
<dbReference type="PANTHER" id="PTHR21277">
    <property type="entry name" value="TRANSCRIPTIONAL ADAPTER 1"/>
    <property type="match status" value="1"/>
</dbReference>
<dbReference type="InterPro" id="IPR024738">
    <property type="entry name" value="Hfi1/Tada1"/>
</dbReference>
<dbReference type="AlphaFoldDB" id="A0AAW2I1F2"/>
<comment type="similarity">
    <text evidence="2">Belongs to the TADA1 family.</text>
</comment>
<proteinExistence type="inferred from homology"/>
<dbReference type="GO" id="GO:0000124">
    <property type="term" value="C:SAGA complex"/>
    <property type="evidence" value="ECO:0007669"/>
    <property type="project" value="UniProtKB-ARBA"/>
</dbReference>
<sequence length="367" mass="42368">MKSRATNVRKTLECYGILLKVHEIIKMSLSDELNQARRKLFHSLGESTKQYCQLMKLWFSMKISKEEFDMEARKLMNPEQTHLHNEFLISLFTKCKGLALDSSKSRFKDSKKLKLNKQKRNTDKGTFQLADPVNYLPQLESPPQHLQDEPQRSCMQELFLPDHSLILGRLMLTSWEMGMEGAEDSAAELLVYAVQQFLKNILTAVLAQRNGYRLREKKMIYSIGCPVPNPWLRNCQGLTDEKSESKITDVLEGEDDYIHVPKMPLTQEELERREIYRLACANTPVQPPMKPPVSTYDVFQALQVHRSAIPSQALYAINMDKIISALSHPSHEEIETVRFLKNSVKYILSLKHGTIFLNVYFSCQTLI</sequence>
<evidence type="ECO:0000256" key="2">
    <source>
        <dbReference type="ARBA" id="ARBA00010314"/>
    </source>
</evidence>
<dbReference type="GO" id="GO:0003713">
    <property type="term" value="F:transcription coactivator activity"/>
    <property type="evidence" value="ECO:0007669"/>
    <property type="project" value="TreeGrafter"/>
</dbReference>
<gene>
    <name evidence="6" type="ORF">PYX00_003390</name>
</gene>
<protein>
    <recommendedName>
        <fullName evidence="7">Transcriptional adapter 1</fullName>
    </recommendedName>
</protein>
<evidence type="ECO:0000256" key="5">
    <source>
        <dbReference type="ARBA" id="ARBA00023242"/>
    </source>
</evidence>